<dbReference type="PROSITE" id="PS50089">
    <property type="entry name" value="ZF_RING_2"/>
    <property type="match status" value="1"/>
</dbReference>
<keyword evidence="4" id="KW-0862">Zinc</keyword>
<keyword evidence="5" id="KW-0391">Immunity</keyword>
<dbReference type="Pfam" id="PF13765">
    <property type="entry name" value="PRY"/>
    <property type="match status" value="1"/>
</dbReference>
<dbReference type="Pfam" id="PF00622">
    <property type="entry name" value="SPRY"/>
    <property type="match status" value="1"/>
</dbReference>
<dbReference type="Gene3D" id="3.30.160.60">
    <property type="entry name" value="Classic Zinc Finger"/>
    <property type="match status" value="1"/>
</dbReference>
<feature type="domain" description="B box-type" evidence="9">
    <location>
        <begin position="134"/>
        <end position="175"/>
    </location>
</feature>
<evidence type="ECO:0000256" key="2">
    <source>
        <dbReference type="ARBA" id="ARBA00022723"/>
    </source>
</evidence>
<dbReference type="OMA" id="CLQIFTY"/>
<evidence type="ECO:0000313" key="12">
    <source>
        <dbReference type="Proteomes" id="UP000008672"/>
    </source>
</evidence>
<feature type="domain" description="RING-type" evidence="8">
    <location>
        <begin position="12"/>
        <end position="55"/>
    </location>
</feature>
<dbReference type="InterPro" id="IPR003879">
    <property type="entry name" value="Butyrophylin_SPRY"/>
</dbReference>
<evidence type="ECO:0000256" key="6">
    <source>
        <dbReference type="PROSITE-ProRule" id="PRU00024"/>
    </source>
</evidence>
<protein>
    <recommendedName>
        <fullName evidence="13">Tripartite motif containing 25</fullName>
    </recommendedName>
</protein>
<dbReference type="InterPro" id="IPR000315">
    <property type="entry name" value="Znf_B-box"/>
</dbReference>
<feature type="coiled-coil region" evidence="7">
    <location>
        <begin position="183"/>
        <end position="210"/>
    </location>
</feature>
<dbReference type="Gene3D" id="3.30.40.10">
    <property type="entry name" value="Zinc/RING finger domain, C3HC4 (zinc finger)"/>
    <property type="match status" value="1"/>
</dbReference>
<dbReference type="InterPro" id="IPR003877">
    <property type="entry name" value="SPRY_dom"/>
</dbReference>
<dbReference type="SUPFAM" id="SSF57850">
    <property type="entry name" value="RING/U-box"/>
    <property type="match status" value="1"/>
</dbReference>
<dbReference type="Pfam" id="PF15227">
    <property type="entry name" value="zf-C3HC4_4"/>
    <property type="match status" value="1"/>
</dbReference>
<dbReference type="Pfam" id="PF00643">
    <property type="entry name" value="zf-B_box"/>
    <property type="match status" value="1"/>
</dbReference>
<dbReference type="Ensembl" id="ENSLACT00000005774.1">
    <property type="protein sequence ID" value="ENSLACP00000005724.1"/>
    <property type="gene ID" value="ENSLACG00000005085.1"/>
</dbReference>
<keyword evidence="7" id="KW-0175">Coiled coil</keyword>
<dbReference type="PRINTS" id="PR01407">
    <property type="entry name" value="BUTYPHLNCDUF"/>
</dbReference>
<sequence length="555" mass="63789">KTVSTYKDEITCSMCLQIFTYPVSLRCSHSFCLRCIQDHLKHKLASDKYSCPECHSVFEEKPRLLKNTDLSDKVEQLSKYQESRIFCDYCLEDDVPAVMGCVQCEAFFCVTHLRPHSEKVYLKEHVLLEPTEVISLHKCMEHKEVLKLYCKEDRVCVCMLCSIVGQHKQHTIVTIEEAKNEVQVALLEKLKELNAKKMKTEKEVKHLSSAIENYYKNSFLSPCSEKVVHLYKGIKTIIEEDEQQTLRFIEAEKQASTLYVEYQTKEKVEELDDFRRTIQQINTLLNQSDTFRFLQASASNSIPPSKLDESSTVMISSTLALHKIVLKKTAMKMKKTLKHTSSFRTLSLSGLVQSISNLIKPKPATKYIFKKNATTVTLDPVTANENLILSEDRTIVRYTDEIQKAPYSPKRFDDTLYVLGSEGFTFGRHYWEVVVKNKTDWEIGAAYPSLPRKGQCWLGRNNVSWSLECSSGQCIAWRNNVPAKINIKSKLERVGVYLDYTGGMIAFYDADNMSLLMSFYNKFTEAVYPVLNPCNNKYFLIFKSTVHASLSDQQC</sequence>
<dbReference type="Pfam" id="PF25600">
    <property type="entry name" value="TRIM_CC"/>
    <property type="match status" value="1"/>
</dbReference>
<accession>H3A7V3</accession>
<evidence type="ECO:0000256" key="5">
    <source>
        <dbReference type="ARBA" id="ARBA00022859"/>
    </source>
</evidence>
<dbReference type="InterPro" id="IPR013320">
    <property type="entry name" value="ConA-like_dom_sf"/>
</dbReference>
<dbReference type="GO" id="GO:0005737">
    <property type="term" value="C:cytoplasm"/>
    <property type="evidence" value="ECO:0007669"/>
    <property type="project" value="UniProtKB-ARBA"/>
</dbReference>
<dbReference type="SUPFAM" id="SSF57845">
    <property type="entry name" value="B-box zinc-binding domain"/>
    <property type="match status" value="1"/>
</dbReference>
<dbReference type="AlphaFoldDB" id="H3A7V3"/>
<reference evidence="12" key="1">
    <citation type="submission" date="2011-08" db="EMBL/GenBank/DDBJ databases">
        <title>The draft genome of Latimeria chalumnae.</title>
        <authorList>
            <person name="Di Palma F."/>
            <person name="Alfoldi J."/>
            <person name="Johnson J."/>
            <person name="Berlin A."/>
            <person name="Gnerre S."/>
            <person name="Jaffe D."/>
            <person name="MacCallum I."/>
            <person name="Young S."/>
            <person name="Walker B.J."/>
            <person name="Lander E."/>
            <person name="Lindblad-Toh K."/>
        </authorList>
    </citation>
    <scope>NUCLEOTIDE SEQUENCE [LARGE SCALE GENOMIC DNA]</scope>
    <source>
        <strain evidence="12">Wild caught</strain>
    </source>
</reference>
<dbReference type="Gene3D" id="4.10.830.40">
    <property type="match status" value="1"/>
</dbReference>
<organism evidence="11 12">
    <name type="scientific">Latimeria chalumnae</name>
    <name type="common">Coelacanth</name>
    <dbReference type="NCBI Taxonomy" id="7897"/>
    <lineage>
        <taxon>Eukaryota</taxon>
        <taxon>Metazoa</taxon>
        <taxon>Chordata</taxon>
        <taxon>Craniata</taxon>
        <taxon>Vertebrata</taxon>
        <taxon>Euteleostomi</taxon>
        <taxon>Coelacanthiformes</taxon>
        <taxon>Coelacanthidae</taxon>
        <taxon>Latimeria</taxon>
    </lineage>
</organism>
<dbReference type="InterPro" id="IPR017907">
    <property type="entry name" value="Znf_RING_CS"/>
</dbReference>
<dbReference type="GO" id="GO:0008270">
    <property type="term" value="F:zinc ion binding"/>
    <property type="evidence" value="ECO:0007669"/>
    <property type="project" value="UniProtKB-KW"/>
</dbReference>
<evidence type="ECO:0000259" key="9">
    <source>
        <dbReference type="PROSITE" id="PS50119"/>
    </source>
</evidence>
<keyword evidence="12" id="KW-1185">Reference proteome</keyword>
<dbReference type="GeneTree" id="ENSGT01030000234583"/>
<dbReference type="GO" id="GO:0045087">
    <property type="term" value="P:innate immune response"/>
    <property type="evidence" value="ECO:0007669"/>
    <property type="project" value="UniProtKB-KW"/>
</dbReference>
<keyword evidence="2" id="KW-0479">Metal-binding</keyword>
<dbReference type="InterPro" id="IPR006574">
    <property type="entry name" value="PRY"/>
</dbReference>
<evidence type="ECO:0000256" key="3">
    <source>
        <dbReference type="ARBA" id="ARBA00022771"/>
    </source>
</evidence>
<dbReference type="SMART" id="SM00589">
    <property type="entry name" value="PRY"/>
    <property type="match status" value="1"/>
</dbReference>
<evidence type="ECO:0000313" key="11">
    <source>
        <dbReference type="Ensembl" id="ENSLACP00000005724.1"/>
    </source>
</evidence>
<dbReference type="CDD" id="cd19769">
    <property type="entry name" value="Bbox2_TRIM16-like"/>
    <property type="match status" value="1"/>
</dbReference>
<dbReference type="PROSITE" id="PS50188">
    <property type="entry name" value="B302_SPRY"/>
    <property type="match status" value="1"/>
</dbReference>
<evidence type="ECO:0000259" key="8">
    <source>
        <dbReference type="PROSITE" id="PS50089"/>
    </source>
</evidence>
<evidence type="ECO:0008006" key="13">
    <source>
        <dbReference type="Google" id="ProtNLM"/>
    </source>
</evidence>
<dbReference type="InterPro" id="IPR058030">
    <property type="entry name" value="TRIM8/14/16/25/29/45/65_CC"/>
</dbReference>
<dbReference type="InterPro" id="IPR001841">
    <property type="entry name" value="Znf_RING"/>
</dbReference>
<evidence type="ECO:0000256" key="4">
    <source>
        <dbReference type="ARBA" id="ARBA00022833"/>
    </source>
</evidence>
<dbReference type="PANTHER" id="PTHR25465">
    <property type="entry name" value="B-BOX DOMAIN CONTAINING"/>
    <property type="match status" value="1"/>
</dbReference>
<evidence type="ECO:0000256" key="1">
    <source>
        <dbReference type="ARBA" id="ARBA00022588"/>
    </source>
</evidence>
<evidence type="ECO:0000259" key="10">
    <source>
        <dbReference type="PROSITE" id="PS50188"/>
    </source>
</evidence>
<dbReference type="CDD" id="cd13733">
    <property type="entry name" value="SPRY_PRY_C-I_1"/>
    <property type="match status" value="1"/>
</dbReference>
<dbReference type="InterPro" id="IPR001870">
    <property type="entry name" value="B30.2/SPRY"/>
</dbReference>
<reference evidence="11" key="3">
    <citation type="submission" date="2025-09" db="UniProtKB">
        <authorList>
            <consortium name="Ensembl"/>
        </authorList>
    </citation>
    <scope>IDENTIFICATION</scope>
</reference>
<feature type="domain" description="B30.2/SPRY" evidence="10">
    <location>
        <begin position="356"/>
        <end position="549"/>
    </location>
</feature>
<dbReference type="PROSITE" id="PS00518">
    <property type="entry name" value="ZF_RING_1"/>
    <property type="match status" value="1"/>
</dbReference>
<dbReference type="EMBL" id="AFYH01206896">
    <property type="status" value="NOT_ANNOTATED_CDS"/>
    <property type="molecule type" value="Genomic_DNA"/>
</dbReference>
<name>H3A7V3_LATCH</name>
<dbReference type="SUPFAM" id="SSF49899">
    <property type="entry name" value="Concanavalin A-like lectins/glucanases"/>
    <property type="match status" value="1"/>
</dbReference>
<dbReference type="InterPro" id="IPR051051">
    <property type="entry name" value="E3_ubiq-ligase_TRIM/RNF"/>
</dbReference>
<dbReference type="CDD" id="cd19802">
    <property type="entry name" value="Bbox1_TRIM8-like"/>
    <property type="match status" value="1"/>
</dbReference>
<dbReference type="InterPro" id="IPR043136">
    <property type="entry name" value="B30.2/SPRY_sf"/>
</dbReference>
<dbReference type="SMART" id="SM00449">
    <property type="entry name" value="SPRY"/>
    <property type="match status" value="1"/>
</dbReference>
<dbReference type="Proteomes" id="UP000008672">
    <property type="component" value="Unassembled WGS sequence"/>
</dbReference>
<reference evidence="11" key="2">
    <citation type="submission" date="2025-08" db="UniProtKB">
        <authorList>
            <consortium name="Ensembl"/>
        </authorList>
    </citation>
    <scope>IDENTIFICATION</scope>
</reference>
<dbReference type="SMART" id="SM00336">
    <property type="entry name" value="BBOX"/>
    <property type="match status" value="1"/>
</dbReference>
<dbReference type="PANTHER" id="PTHR25465:SF14">
    <property type="entry name" value="E3 UBIQUITIN-PROTEIN LIGASE TRIM65"/>
    <property type="match status" value="1"/>
</dbReference>
<keyword evidence="3 6" id="KW-0863">Zinc-finger</keyword>
<dbReference type="HOGENOM" id="CLU_013137_0_1_1"/>
<dbReference type="eggNOG" id="KOG2177">
    <property type="taxonomic scope" value="Eukaryota"/>
</dbReference>
<dbReference type="InterPro" id="IPR013083">
    <property type="entry name" value="Znf_RING/FYVE/PHD"/>
</dbReference>
<proteinExistence type="predicted"/>
<dbReference type="Gene3D" id="2.60.120.920">
    <property type="match status" value="1"/>
</dbReference>
<evidence type="ECO:0000256" key="7">
    <source>
        <dbReference type="SAM" id="Coils"/>
    </source>
</evidence>
<keyword evidence="1" id="KW-0399">Innate immunity</keyword>
<dbReference type="SMART" id="SM00184">
    <property type="entry name" value="RING"/>
    <property type="match status" value="1"/>
</dbReference>
<dbReference type="InParanoid" id="H3A7V3"/>
<dbReference type="PROSITE" id="PS50119">
    <property type="entry name" value="ZF_BBOX"/>
    <property type="match status" value="1"/>
</dbReference>
<dbReference type="EMBL" id="AFYH01206895">
    <property type="status" value="NOT_ANNOTATED_CDS"/>
    <property type="molecule type" value="Genomic_DNA"/>
</dbReference>